<evidence type="ECO:0000256" key="1">
    <source>
        <dbReference type="SAM" id="MobiDB-lite"/>
    </source>
</evidence>
<dbReference type="Proteomes" id="UP001223390">
    <property type="component" value="Unassembled WGS sequence"/>
</dbReference>
<accession>A0ABT7GLF4</accession>
<comment type="caution">
    <text evidence="2">The sequence shown here is derived from an EMBL/GenBank/DDBJ whole genome shotgun (WGS) entry which is preliminary data.</text>
</comment>
<keyword evidence="3" id="KW-1185">Reference proteome</keyword>
<proteinExistence type="predicted"/>
<feature type="compositionally biased region" description="Basic and acidic residues" evidence="1">
    <location>
        <begin position="1"/>
        <end position="19"/>
    </location>
</feature>
<protein>
    <submittedName>
        <fullName evidence="2">Uncharacterized protein</fullName>
    </submittedName>
</protein>
<feature type="region of interest" description="Disordered" evidence="1">
    <location>
        <begin position="1"/>
        <end position="48"/>
    </location>
</feature>
<evidence type="ECO:0000313" key="3">
    <source>
        <dbReference type="Proteomes" id="UP001223390"/>
    </source>
</evidence>
<dbReference type="RefSeq" id="WP_285340279.1">
    <property type="nucleotide sequence ID" value="NZ_JASITI010000001.1"/>
</dbReference>
<organism evidence="2 3">
    <name type="scientific">Streptomyces katrae</name>
    <dbReference type="NCBI Taxonomy" id="68223"/>
    <lineage>
        <taxon>Bacteria</taxon>
        <taxon>Bacillati</taxon>
        <taxon>Actinomycetota</taxon>
        <taxon>Actinomycetes</taxon>
        <taxon>Kitasatosporales</taxon>
        <taxon>Streptomycetaceae</taxon>
        <taxon>Streptomyces</taxon>
    </lineage>
</organism>
<sequence length="48" mass="5208">MDLLDRAPDNVLERLDPHGDLGPSAPFDNVFNVDGTPAPAPARPRITR</sequence>
<evidence type="ECO:0000313" key="2">
    <source>
        <dbReference type="EMBL" id="MDK9494396.1"/>
    </source>
</evidence>
<dbReference type="EMBL" id="JASITI010000001">
    <property type="protein sequence ID" value="MDK9494396.1"/>
    <property type="molecule type" value="Genomic_DNA"/>
</dbReference>
<gene>
    <name evidence="2" type="ORF">QEZ40_000268</name>
</gene>
<reference evidence="2 3" key="1">
    <citation type="submission" date="2023-05" db="EMBL/GenBank/DDBJ databases">
        <title>Sequencing and Assembly of Streptomyces sp. NP73.</title>
        <authorList>
            <person name="Konwar A.N."/>
            <person name="Saikia K."/>
            <person name="Thakur D."/>
        </authorList>
    </citation>
    <scope>NUCLEOTIDE SEQUENCE [LARGE SCALE GENOMIC DNA]</scope>
    <source>
        <strain evidence="2 3">NP73</strain>
    </source>
</reference>
<name>A0ABT7GLF4_9ACTN</name>